<protein>
    <submittedName>
        <fullName evidence="1">Uncharacterized protein</fullName>
    </submittedName>
</protein>
<reference evidence="1" key="1">
    <citation type="submission" date="2024-05" db="EMBL/GenBank/DDBJ databases">
        <authorList>
            <person name="Badawy S."/>
            <person name="Skurnik M."/>
        </authorList>
    </citation>
    <scope>NUCLEOTIDE SEQUENCE</scope>
</reference>
<sequence>MEFDFLISVHSFKNSFQYFCNLNKGDLMHSANEYIHFTDGKFTFIDYNSLQYPHQDMPDYTVMDAAELFQESLVFDKKYLCTFEEVIAIQNEMKEYDSLNKGNVSINQEYKFNIGIPE</sequence>
<evidence type="ECO:0000313" key="1">
    <source>
        <dbReference type="EMBL" id="XBS49194.1"/>
    </source>
</evidence>
<proteinExistence type="predicted"/>
<name>A0AAU7PGE0_9CAUD</name>
<organism evidence="1">
    <name type="scientific">Escherichia phage fEgEco12</name>
    <dbReference type="NCBI Taxonomy" id="3158837"/>
    <lineage>
        <taxon>Viruses</taxon>
        <taxon>Duplodnaviria</taxon>
        <taxon>Heunggongvirae</taxon>
        <taxon>Uroviricota</taxon>
        <taxon>Caudoviricetes</taxon>
    </lineage>
</organism>
<dbReference type="EMBL" id="PP777464">
    <property type="protein sequence ID" value="XBS49194.1"/>
    <property type="molecule type" value="Genomic_DNA"/>
</dbReference>
<accession>A0AAU7PGE0</accession>